<sequence>MSSQEPAFRIVRGTPTAEEVAALVGALFTRTRPASPAGPPAASAWVRSSRPGAVAASGMPARRGADAWRTSGRPV</sequence>
<name>A0ABW3YI92_9ACTN</name>
<evidence type="ECO:0000313" key="2">
    <source>
        <dbReference type="EMBL" id="MFD1323443.1"/>
    </source>
</evidence>
<proteinExistence type="predicted"/>
<dbReference type="EMBL" id="JBHTMP010000032">
    <property type="protein sequence ID" value="MFD1323443.1"/>
    <property type="molecule type" value="Genomic_DNA"/>
</dbReference>
<protein>
    <submittedName>
        <fullName evidence="2">Acyl-CoA carboxylase epsilon subunit</fullName>
    </submittedName>
</protein>
<gene>
    <name evidence="2" type="ORF">ACFQ4H_20345</name>
</gene>
<evidence type="ECO:0000313" key="3">
    <source>
        <dbReference type="Proteomes" id="UP001597260"/>
    </source>
</evidence>
<reference evidence="3" key="1">
    <citation type="journal article" date="2019" name="Int. J. Syst. Evol. Microbiol.">
        <title>The Global Catalogue of Microorganisms (GCM) 10K type strain sequencing project: providing services to taxonomists for standard genome sequencing and annotation.</title>
        <authorList>
            <consortium name="The Broad Institute Genomics Platform"/>
            <consortium name="The Broad Institute Genome Sequencing Center for Infectious Disease"/>
            <person name="Wu L."/>
            <person name="Ma J."/>
        </authorList>
    </citation>
    <scope>NUCLEOTIDE SEQUENCE [LARGE SCALE GENOMIC DNA]</scope>
    <source>
        <strain evidence="3">JCM 31037</strain>
    </source>
</reference>
<dbReference type="InterPro" id="IPR032716">
    <property type="entry name" value="ACC_epsilon"/>
</dbReference>
<dbReference type="Proteomes" id="UP001597260">
    <property type="component" value="Unassembled WGS sequence"/>
</dbReference>
<dbReference type="RefSeq" id="WP_377572634.1">
    <property type="nucleotide sequence ID" value="NZ_JBHTMP010000032.1"/>
</dbReference>
<feature type="region of interest" description="Disordered" evidence="1">
    <location>
        <begin position="31"/>
        <end position="75"/>
    </location>
</feature>
<keyword evidence="3" id="KW-1185">Reference proteome</keyword>
<accession>A0ABW3YI92</accession>
<evidence type="ECO:0000256" key="1">
    <source>
        <dbReference type="SAM" id="MobiDB-lite"/>
    </source>
</evidence>
<dbReference type="Pfam" id="PF13822">
    <property type="entry name" value="ACC_epsilon"/>
    <property type="match status" value="1"/>
</dbReference>
<organism evidence="2 3">
    <name type="scientific">Micromonospora sonneratiae</name>
    <dbReference type="NCBI Taxonomy" id="1184706"/>
    <lineage>
        <taxon>Bacteria</taxon>
        <taxon>Bacillati</taxon>
        <taxon>Actinomycetota</taxon>
        <taxon>Actinomycetes</taxon>
        <taxon>Micromonosporales</taxon>
        <taxon>Micromonosporaceae</taxon>
        <taxon>Micromonospora</taxon>
    </lineage>
</organism>
<comment type="caution">
    <text evidence="2">The sequence shown here is derived from an EMBL/GenBank/DDBJ whole genome shotgun (WGS) entry which is preliminary data.</text>
</comment>